<organism evidence="6 7">
    <name type="scientific">Maricaulis salignorans</name>
    <dbReference type="NCBI Taxonomy" id="144026"/>
    <lineage>
        <taxon>Bacteria</taxon>
        <taxon>Pseudomonadati</taxon>
        <taxon>Pseudomonadota</taxon>
        <taxon>Alphaproteobacteria</taxon>
        <taxon>Maricaulales</taxon>
        <taxon>Maricaulaceae</taxon>
        <taxon>Maricaulis</taxon>
    </lineage>
</organism>
<dbReference type="GO" id="GO:0046872">
    <property type="term" value="F:metal ion binding"/>
    <property type="evidence" value="ECO:0007669"/>
    <property type="project" value="UniProtKB-KW"/>
</dbReference>
<dbReference type="GO" id="GO:0008934">
    <property type="term" value="F:inositol monophosphate 1-phosphatase activity"/>
    <property type="evidence" value="ECO:0007669"/>
    <property type="project" value="TreeGrafter"/>
</dbReference>
<dbReference type="InterPro" id="IPR020550">
    <property type="entry name" value="Inositol_monophosphatase_CS"/>
</dbReference>
<evidence type="ECO:0000313" key="6">
    <source>
        <dbReference type="EMBL" id="SDM13253.1"/>
    </source>
</evidence>
<dbReference type="CDD" id="cd01637">
    <property type="entry name" value="IMPase_like"/>
    <property type="match status" value="1"/>
</dbReference>
<comment type="cofactor">
    <cofactor evidence="5">
        <name>Mg(2+)</name>
        <dbReference type="ChEBI" id="CHEBI:18420"/>
    </cofactor>
</comment>
<dbReference type="Gene3D" id="3.40.190.80">
    <property type="match status" value="1"/>
</dbReference>
<accession>A0A1G9QQK7</accession>
<feature type="binding site" evidence="5">
    <location>
        <position position="89"/>
    </location>
    <ligand>
        <name>Mg(2+)</name>
        <dbReference type="ChEBI" id="CHEBI:18420"/>
        <label>1</label>
        <note>catalytic</note>
    </ligand>
</feature>
<reference evidence="6 7" key="1">
    <citation type="submission" date="2016-10" db="EMBL/GenBank/DDBJ databases">
        <authorList>
            <person name="de Groot N.N."/>
        </authorList>
    </citation>
    <scope>NUCLEOTIDE SEQUENCE [LARGE SCALE GENOMIC DNA]</scope>
    <source>
        <strain evidence="6 7">DSM 16077</strain>
    </source>
</reference>
<feature type="binding site" evidence="5">
    <location>
        <position position="70"/>
    </location>
    <ligand>
        <name>Mg(2+)</name>
        <dbReference type="ChEBI" id="CHEBI:18420"/>
        <label>1</label>
        <note>catalytic</note>
    </ligand>
</feature>
<dbReference type="PRINTS" id="PR00377">
    <property type="entry name" value="IMPHPHTASES"/>
</dbReference>
<keyword evidence="7" id="KW-1185">Reference proteome</keyword>
<evidence type="ECO:0000256" key="2">
    <source>
        <dbReference type="ARBA" id="ARBA00022723"/>
    </source>
</evidence>
<feature type="binding site" evidence="5">
    <location>
        <position position="86"/>
    </location>
    <ligand>
        <name>Mg(2+)</name>
        <dbReference type="ChEBI" id="CHEBI:18420"/>
        <label>1</label>
        <note>catalytic</note>
    </ligand>
</feature>
<dbReference type="InterPro" id="IPR020583">
    <property type="entry name" value="Inositol_monoP_metal-BS"/>
</dbReference>
<protein>
    <submittedName>
        <fullName evidence="6">Fructose-1,6-bisphosphatase</fullName>
    </submittedName>
</protein>
<evidence type="ECO:0000256" key="4">
    <source>
        <dbReference type="ARBA" id="ARBA00022842"/>
    </source>
</evidence>
<keyword evidence="3" id="KW-0378">Hydrolase</keyword>
<dbReference type="RefSeq" id="WP_091768544.1">
    <property type="nucleotide sequence ID" value="NZ_FNHG01000005.1"/>
</dbReference>
<proteinExistence type="inferred from homology"/>
<dbReference type="AlphaFoldDB" id="A0A1G9QQK7"/>
<dbReference type="PANTHER" id="PTHR20854">
    <property type="entry name" value="INOSITOL MONOPHOSPHATASE"/>
    <property type="match status" value="1"/>
</dbReference>
<gene>
    <name evidence="6" type="ORF">SAMN04488568_105120</name>
</gene>
<keyword evidence="4 5" id="KW-0460">Magnesium</keyword>
<dbReference type="EMBL" id="FNHG01000005">
    <property type="protein sequence ID" value="SDM13253.1"/>
    <property type="molecule type" value="Genomic_DNA"/>
</dbReference>
<dbReference type="GO" id="GO:0006020">
    <property type="term" value="P:inositol metabolic process"/>
    <property type="evidence" value="ECO:0007669"/>
    <property type="project" value="TreeGrafter"/>
</dbReference>
<dbReference type="Gene3D" id="3.30.540.10">
    <property type="entry name" value="Fructose-1,6-Bisphosphatase, subunit A, domain 1"/>
    <property type="match status" value="1"/>
</dbReference>
<dbReference type="STRING" id="144026.SAMN04488568_105120"/>
<dbReference type="Proteomes" id="UP000199759">
    <property type="component" value="Unassembled WGS sequence"/>
</dbReference>
<evidence type="ECO:0000256" key="3">
    <source>
        <dbReference type="ARBA" id="ARBA00022801"/>
    </source>
</evidence>
<dbReference type="Pfam" id="PF00459">
    <property type="entry name" value="Inositol_P"/>
    <property type="match status" value="1"/>
</dbReference>
<evidence type="ECO:0000256" key="5">
    <source>
        <dbReference type="PIRSR" id="PIRSR600760-2"/>
    </source>
</evidence>
<feature type="binding site" evidence="5">
    <location>
        <position position="213"/>
    </location>
    <ligand>
        <name>Mg(2+)</name>
        <dbReference type="ChEBI" id="CHEBI:18420"/>
        <label>1</label>
        <note>catalytic</note>
    </ligand>
</feature>
<dbReference type="PROSITE" id="PS00630">
    <property type="entry name" value="IMP_2"/>
    <property type="match status" value="1"/>
</dbReference>
<evidence type="ECO:0000256" key="1">
    <source>
        <dbReference type="ARBA" id="ARBA00009759"/>
    </source>
</evidence>
<dbReference type="GO" id="GO:0046854">
    <property type="term" value="P:phosphatidylinositol phosphate biosynthetic process"/>
    <property type="evidence" value="ECO:0007669"/>
    <property type="project" value="InterPro"/>
</dbReference>
<dbReference type="OrthoDB" id="9785695at2"/>
<name>A0A1G9QQK7_9PROT</name>
<dbReference type="PANTHER" id="PTHR20854:SF4">
    <property type="entry name" value="INOSITOL-1-MONOPHOSPHATASE-RELATED"/>
    <property type="match status" value="1"/>
</dbReference>
<dbReference type="PROSITE" id="PS00629">
    <property type="entry name" value="IMP_1"/>
    <property type="match status" value="1"/>
</dbReference>
<keyword evidence="2 5" id="KW-0479">Metal-binding</keyword>
<comment type="similarity">
    <text evidence="1">Belongs to the inositol monophosphatase superfamily.</text>
</comment>
<evidence type="ECO:0000313" key="7">
    <source>
        <dbReference type="Proteomes" id="UP000199759"/>
    </source>
</evidence>
<sequence length="251" mass="26355">MAASGDLRAILAAAEDAARAAGQALRKGGGAFEGVERSEGRDIKLNADRAAERLIIDRLTALMPAPILSEETGWTAEAGDKVWVVDPLDGSANYNRNIDLCSVSIAWVENGRPVAGVIYEFLSDRLYSGAIGLGTRLNGEPVSVAGHTRTQDSILFTGLAINRDFSAEALGAFAAGFACWKKVRMIGSAATSLAYVARGAADAYFEDSIMFWDVAAGCALVEAAGGRVSIVGDSMDKPVSVHADNGKLWTL</sequence>
<dbReference type="GO" id="GO:0007165">
    <property type="term" value="P:signal transduction"/>
    <property type="evidence" value="ECO:0007669"/>
    <property type="project" value="TreeGrafter"/>
</dbReference>
<feature type="binding site" evidence="5">
    <location>
        <position position="88"/>
    </location>
    <ligand>
        <name>Mg(2+)</name>
        <dbReference type="ChEBI" id="CHEBI:18420"/>
        <label>1</label>
        <note>catalytic</note>
    </ligand>
</feature>
<dbReference type="SUPFAM" id="SSF56655">
    <property type="entry name" value="Carbohydrate phosphatase"/>
    <property type="match status" value="1"/>
</dbReference>
<dbReference type="InterPro" id="IPR000760">
    <property type="entry name" value="Inositol_monophosphatase-like"/>
</dbReference>